<comment type="caution">
    <text evidence="1">The sequence shown here is derived from an EMBL/GenBank/DDBJ whole genome shotgun (WGS) entry which is preliminary data.</text>
</comment>
<dbReference type="OrthoDB" id="9796085at2"/>
<evidence type="ECO:0000313" key="2">
    <source>
        <dbReference type="Proteomes" id="UP000321721"/>
    </source>
</evidence>
<accession>A0A5C6RTB0</accession>
<dbReference type="RefSeq" id="WP_147100575.1">
    <property type="nucleotide sequence ID" value="NZ_VOOS01000003.1"/>
</dbReference>
<dbReference type="GO" id="GO:0019441">
    <property type="term" value="P:L-tryptophan catabolic process to kynurenine"/>
    <property type="evidence" value="ECO:0007669"/>
    <property type="project" value="InterPro"/>
</dbReference>
<dbReference type="PANTHER" id="PTHR31118:SF32">
    <property type="entry name" value="KYNURENINE FORMAMIDASE"/>
    <property type="match status" value="1"/>
</dbReference>
<proteinExistence type="predicted"/>
<protein>
    <submittedName>
        <fullName evidence="1">Cyclase</fullName>
    </submittedName>
</protein>
<dbReference type="Pfam" id="PF04199">
    <property type="entry name" value="Cyclase"/>
    <property type="match status" value="1"/>
</dbReference>
<dbReference type="SUPFAM" id="SSF102198">
    <property type="entry name" value="Putative cyclase"/>
    <property type="match status" value="1"/>
</dbReference>
<dbReference type="PANTHER" id="PTHR31118">
    <property type="entry name" value="CYCLASE-LIKE PROTEIN 2"/>
    <property type="match status" value="1"/>
</dbReference>
<dbReference type="Proteomes" id="UP000321721">
    <property type="component" value="Unassembled WGS sequence"/>
</dbReference>
<organism evidence="1 2">
    <name type="scientific">Vicingus serpentipes</name>
    <dbReference type="NCBI Taxonomy" id="1926625"/>
    <lineage>
        <taxon>Bacteria</taxon>
        <taxon>Pseudomonadati</taxon>
        <taxon>Bacteroidota</taxon>
        <taxon>Flavobacteriia</taxon>
        <taxon>Flavobacteriales</taxon>
        <taxon>Vicingaceae</taxon>
        <taxon>Vicingus</taxon>
    </lineage>
</organism>
<dbReference type="GO" id="GO:0004061">
    <property type="term" value="F:arylformamidase activity"/>
    <property type="evidence" value="ECO:0007669"/>
    <property type="project" value="InterPro"/>
</dbReference>
<gene>
    <name evidence="1" type="ORF">FRY74_08710</name>
</gene>
<dbReference type="Gene3D" id="3.50.30.50">
    <property type="entry name" value="Putative cyclase"/>
    <property type="match status" value="1"/>
</dbReference>
<dbReference type="InterPro" id="IPR037175">
    <property type="entry name" value="KFase_sf"/>
</dbReference>
<reference evidence="1 2" key="1">
    <citation type="submission" date="2019-08" db="EMBL/GenBank/DDBJ databases">
        <title>Genome of Vicingus serpentipes NCIMB 15042.</title>
        <authorList>
            <person name="Bowman J.P."/>
        </authorList>
    </citation>
    <scope>NUCLEOTIDE SEQUENCE [LARGE SCALE GENOMIC DNA]</scope>
    <source>
        <strain evidence="1 2">NCIMB 15042</strain>
    </source>
</reference>
<name>A0A5C6RTB0_9FLAO</name>
<dbReference type="EMBL" id="VOOS01000003">
    <property type="protein sequence ID" value="TXB65493.1"/>
    <property type="molecule type" value="Genomic_DNA"/>
</dbReference>
<dbReference type="AlphaFoldDB" id="A0A5C6RTB0"/>
<dbReference type="InterPro" id="IPR007325">
    <property type="entry name" value="KFase/CYL"/>
</dbReference>
<sequence length="222" mass="25471">MSKTLFLSYPLNDEAFGYGNGNRFKISQVRDMCCGDTSNNSVFEMPTHYGTHIDFPYHFSINGKKSTDYQARDFIYDQIGIVEIDSEKVEDYLIKNKNLEIDHLDPNIQLLFIKTGFCSKRYTPQYWEFGFGFHPETATFLKQNLPNLKAIAFDLISMNSFQQREIGREAHKEYLIENDILIVEEVDLSQVSSQTQFNEVIIAPLLLDKADGAPVTIIAKTV</sequence>
<keyword evidence="2" id="KW-1185">Reference proteome</keyword>
<evidence type="ECO:0000313" key="1">
    <source>
        <dbReference type="EMBL" id="TXB65493.1"/>
    </source>
</evidence>